<protein>
    <submittedName>
        <fullName evidence="1">GLPGLI family protein</fullName>
    </submittedName>
</protein>
<dbReference type="Proteomes" id="UP000326994">
    <property type="component" value="Unassembled WGS sequence"/>
</dbReference>
<gene>
    <name evidence="1" type="ORF">ULMS_09990</name>
</gene>
<proteinExistence type="predicted"/>
<evidence type="ECO:0000313" key="1">
    <source>
        <dbReference type="EMBL" id="GEQ85491.1"/>
    </source>
</evidence>
<dbReference type="AlphaFoldDB" id="A0A5J4G0A8"/>
<keyword evidence="2" id="KW-1185">Reference proteome</keyword>
<dbReference type="NCBIfam" id="TIGR01200">
    <property type="entry name" value="GLPGLI"/>
    <property type="match status" value="1"/>
</dbReference>
<dbReference type="InterPro" id="IPR005901">
    <property type="entry name" value="GLPGLI"/>
</dbReference>
<name>A0A5J4G0A8_9FLAO</name>
<evidence type="ECO:0000313" key="2">
    <source>
        <dbReference type="Proteomes" id="UP000326994"/>
    </source>
</evidence>
<sequence>MLFMYKKYLLVLIFTSFSGVVICQQFSGEAIYIEKKIYKEDVNRTQAENDRKALQLKRLYEKEMRLVFNENESYYDEVPSLSLQENAAYRMGFASGGGGYLSNGIYKNIDKKTFTEQREFLGKLFLIKDKLPALKWNVSKESKQIGEHLAIKATTTVAIILDSYSANSNEKVNYIVTAWFSPSIPVSHGPLFFQGLPGLILEIHGKDTVFLCKGLTIYKEDKLNIYPKNKGEELNEKQFHKIMQAKKEERKF</sequence>
<reference evidence="1 2" key="1">
    <citation type="submission" date="2019-08" db="EMBL/GenBank/DDBJ databases">
        <title>Ulvibacter marinistellae sp. nov., isolated from a starfish, Patiria pectinifera.</title>
        <authorList>
            <person name="Kawano K."/>
            <person name="Ushijima N."/>
            <person name="Kihara M."/>
            <person name="Itoh H."/>
        </authorList>
    </citation>
    <scope>NUCLEOTIDE SEQUENCE [LARGE SCALE GENOMIC DNA]</scope>
    <source>
        <strain evidence="1 2">KK4</strain>
    </source>
</reference>
<comment type="caution">
    <text evidence="1">The sequence shown here is derived from an EMBL/GenBank/DDBJ whole genome shotgun (WGS) entry which is preliminary data.</text>
</comment>
<organism evidence="1 2">
    <name type="scientific">Patiriisocius marinistellae</name>
    <dbReference type="NCBI Taxonomy" id="2494560"/>
    <lineage>
        <taxon>Bacteria</taxon>
        <taxon>Pseudomonadati</taxon>
        <taxon>Bacteroidota</taxon>
        <taxon>Flavobacteriia</taxon>
        <taxon>Flavobacteriales</taxon>
        <taxon>Flavobacteriaceae</taxon>
        <taxon>Patiriisocius</taxon>
    </lineage>
</organism>
<dbReference type="OrthoDB" id="1440774at2"/>
<dbReference type="EMBL" id="BKCF01000001">
    <property type="protein sequence ID" value="GEQ85491.1"/>
    <property type="molecule type" value="Genomic_DNA"/>
</dbReference>
<dbReference type="Pfam" id="PF09697">
    <property type="entry name" value="Porph_ging"/>
    <property type="match status" value="1"/>
</dbReference>
<accession>A0A5J4G0A8</accession>